<feature type="compositionally biased region" description="Polar residues" evidence="1">
    <location>
        <begin position="482"/>
        <end position="498"/>
    </location>
</feature>
<feature type="compositionally biased region" description="Low complexity" evidence="1">
    <location>
        <begin position="332"/>
        <end position="345"/>
    </location>
</feature>
<feature type="compositionally biased region" description="Low complexity" evidence="1">
    <location>
        <begin position="294"/>
        <end position="304"/>
    </location>
</feature>
<feature type="compositionally biased region" description="Basic and acidic residues" evidence="1">
    <location>
        <begin position="157"/>
        <end position="174"/>
    </location>
</feature>
<sequence>MESQPQQLPLENENPVSVLPQTSQDPAYRPSIFTSSLPRSLLSCKSRTSTRTSLHGLGTLGKIQKDLSSFLRTGSLSRHNGEEATTKLGHSGYADVPEPSSRRQSADLRNMFSTTSGAADERPARKLKKENKFYNFLTRSRSRSQSQTDLSPPENPDSVHEVPQNDHRAQEHSGSKPPHRIPSRPISSTTTGTNTTITPGTPKAKKQPPSSIPIPSSSKRRETSEVDVRRPRPTIPTQPTNTRRKINIFGISITRPRSSKSRSRSRSRPGTPRMSVDIPPLPTFGFEEESRGLQSSQPSSRAASPAPPSAKGDLATTLSLSSLAGHDPPNPSKEASSDSHASSSKLRGFFAGKDSSRSRHQNSSGVPPNLVSAPVKRVPSIKRNSLNKALPERPQSPPADPRPSSPPINSSLESNIPRITTTPASPIRAATVNKSLDTGYRYQGTMDVVNEEGRLSRESKDMKGTVLPRPGGSKGKEKESTESPAPRTSISRMSTSVRSTKHGSFDFERPGLGAIPLQRSASGGTSTTVTSGWSRSVETSTVRESALGPGLAGVGTVQRNTSVKRGEEREEKAKEIKKQAKEAAVKKVVVVKDPEFAPPKTNPSPAHSSNGHQTPPSGTASGKSSSLSKASGKRFFGRSPSGSRKSTQHGLFSFESPVPSPTWSATSTSTTKEVSASWGGRTEKEKERPVRKEREKETKDRAIERKHSQKRDRSPVPVPKIPTFVAGVRSGVRSGGRGRSLDLNLGLAWAPSKVREDALLKTSSLFNRSVSNSSGSGSRSANSSAHGHDMTGLRLGDMVSEERLKLGREIGEVFRKVLGEARYMRFKTYIYQFDAHEIPFDGPTGVISKVDGLLATVPTLGLDERRRLMDKFVRIILQNA</sequence>
<feature type="compositionally biased region" description="Pro residues" evidence="1">
    <location>
        <begin position="394"/>
        <end position="406"/>
    </location>
</feature>
<evidence type="ECO:0000313" key="2">
    <source>
        <dbReference type="EMBL" id="KAF5363504.1"/>
    </source>
</evidence>
<feature type="compositionally biased region" description="Polar residues" evidence="1">
    <location>
        <begin position="640"/>
        <end position="650"/>
    </location>
</feature>
<comment type="caution">
    <text evidence="2">The sequence shown here is derived from an EMBL/GenBank/DDBJ whole genome shotgun (WGS) entry which is preliminary data.</text>
</comment>
<name>A0A8H5LNF1_9AGAR</name>
<accession>A0A8H5LNF1</accession>
<feature type="compositionally biased region" description="Low complexity" evidence="1">
    <location>
        <begin position="314"/>
        <end position="324"/>
    </location>
</feature>
<evidence type="ECO:0000313" key="3">
    <source>
        <dbReference type="Proteomes" id="UP000559027"/>
    </source>
</evidence>
<dbReference type="OrthoDB" id="3260940at2759"/>
<feature type="compositionally biased region" description="Polar residues" evidence="1">
    <location>
        <begin position="603"/>
        <end position="613"/>
    </location>
</feature>
<feature type="compositionally biased region" description="Basic and acidic residues" evidence="1">
    <location>
        <begin position="451"/>
        <end position="463"/>
    </location>
</feature>
<proteinExistence type="predicted"/>
<feature type="compositionally biased region" description="Low complexity" evidence="1">
    <location>
        <begin position="661"/>
        <end position="671"/>
    </location>
</feature>
<feature type="compositionally biased region" description="Basic and acidic residues" evidence="1">
    <location>
        <begin position="564"/>
        <end position="595"/>
    </location>
</feature>
<organism evidence="2 3">
    <name type="scientific">Leucocoprinus leucothites</name>
    <dbReference type="NCBI Taxonomy" id="201217"/>
    <lineage>
        <taxon>Eukaryota</taxon>
        <taxon>Fungi</taxon>
        <taxon>Dikarya</taxon>
        <taxon>Basidiomycota</taxon>
        <taxon>Agaricomycotina</taxon>
        <taxon>Agaricomycetes</taxon>
        <taxon>Agaricomycetidae</taxon>
        <taxon>Agaricales</taxon>
        <taxon>Agaricineae</taxon>
        <taxon>Agaricaceae</taxon>
        <taxon>Leucocoprinus</taxon>
    </lineage>
</organism>
<feature type="compositionally biased region" description="Basic and acidic residues" evidence="1">
    <location>
        <begin position="681"/>
        <end position="714"/>
    </location>
</feature>
<feature type="compositionally biased region" description="Low complexity" evidence="1">
    <location>
        <begin position="614"/>
        <end position="630"/>
    </location>
</feature>
<feature type="region of interest" description="Disordered" evidence="1">
    <location>
        <begin position="77"/>
        <end position="436"/>
    </location>
</feature>
<feature type="region of interest" description="Disordered" evidence="1">
    <location>
        <begin position="769"/>
        <end position="791"/>
    </location>
</feature>
<feature type="compositionally biased region" description="Basic residues" evidence="1">
    <location>
        <begin position="257"/>
        <end position="267"/>
    </location>
</feature>
<feature type="compositionally biased region" description="Low complexity" evidence="1">
    <location>
        <begin position="769"/>
        <end position="785"/>
    </location>
</feature>
<feature type="region of interest" description="Disordered" evidence="1">
    <location>
        <begin position="1"/>
        <end position="32"/>
    </location>
</feature>
<feature type="compositionally biased region" description="Polar residues" evidence="1">
    <location>
        <begin position="408"/>
        <end position="424"/>
    </location>
</feature>
<reference evidence="2 3" key="1">
    <citation type="journal article" date="2020" name="ISME J.">
        <title>Uncovering the hidden diversity of litter-decomposition mechanisms in mushroom-forming fungi.</title>
        <authorList>
            <person name="Floudas D."/>
            <person name="Bentzer J."/>
            <person name="Ahren D."/>
            <person name="Johansson T."/>
            <person name="Persson P."/>
            <person name="Tunlid A."/>
        </authorList>
    </citation>
    <scope>NUCLEOTIDE SEQUENCE [LARGE SCALE GENOMIC DNA]</scope>
    <source>
        <strain evidence="2 3">CBS 146.42</strain>
    </source>
</reference>
<feature type="compositionally biased region" description="Low complexity" evidence="1">
    <location>
        <begin position="520"/>
        <end position="536"/>
    </location>
</feature>
<keyword evidence="3" id="KW-1185">Reference proteome</keyword>
<feature type="compositionally biased region" description="Low complexity" evidence="1">
    <location>
        <begin position="183"/>
        <end position="201"/>
    </location>
</feature>
<gene>
    <name evidence="2" type="ORF">D9756_000344</name>
</gene>
<feature type="compositionally biased region" description="Basic and acidic residues" evidence="1">
    <location>
        <begin position="219"/>
        <end position="230"/>
    </location>
</feature>
<evidence type="ECO:0000256" key="1">
    <source>
        <dbReference type="SAM" id="MobiDB-lite"/>
    </source>
</evidence>
<feature type="region of interest" description="Disordered" evidence="1">
    <location>
        <begin position="451"/>
        <end position="721"/>
    </location>
</feature>
<protein>
    <submittedName>
        <fullName evidence="2">Uncharacterized protein</fullName>
    </submittedName>
</protein>
<dbReference type="Proteomes" id="UP000559027">
    <property type="component" value="Unassembled WGS sequence"/>
</dbReference>
<dbReference type="AlphaFoldDB" id="A0A8H5LNF1"/>
<dbReference type="EMBL" id="JAACJO010000001">
    <property type="protein sequence ID" value="KAF5363504.1"/>
    <property type="molecule type" value="Genomic_DNA"/>
</dbReference>